<evidence type="ECO:0000256" key="1">
    <source>
        <dbReference type="ARBA" id="ARBA00004141"/>
    </source>
</evidence>
<comment type="similarity">
    <text evidence="2 6">Belongs to the ABC-2 integral membrane protein family.</text>
</comment>
<feature type="transmembrane region" description="Helical" evidence="6">
    <location>
        <begin position="121"/>
        <end position="150"/>
    </location>
</feature>
<comment type="subcellular location">
    <subcellularLocation>
        <location evidence="6">Cell inner membrane</location>
        <topology evidence="6">Multi-pass membrane protein</topology>
    </subcellularLocation>
    <subcellularLocation>
        <location evidence="1">Membrane</location>
        <topology evidence="1">Multi-pass membrane protein</topology>
    </subcellularLocation>
</comment>
<keyword evidence="6" id="KW-1003">Cell membrane</keyword>
<evidence type="ECO:0000256" key="4">
    <source>
        <dbReference type="ARBA" id="ARBA00022989"/>
    </source>
</evidence>
<feature type="transmembrane region" description="Helical" evidence="6">
    <location>
        <begin position="188"/>
        <end position="209"/>
    </location>
</feature>
<dbReference type="AlphaFoldDB" id="A0A829Y7P1"/>
<dbReference type="InterPro" id="IPR052522">
    <property type="entry name" value="ABC-2_transport_permease"/>
</dbReference>
<dbReference type="Pfam" id="PF01061">
    <property type="entry name" value="ABC2_membrane"/>
    <property type="match status" value="1"/>
</dbReference>
<keyword evidence="6" id="KW-0813">Transport</keyword>
<dbReference type="InterPro" id="IPR000412">
    <property type="entry name" value="ABC_2_transport"/>
</dbReference>
<keyword evidence="9" id="KW-1185">Reference proteome</keyword>
<dbReference type="InterPro" id="IPR047817">
    <property type="entry name" value="ABC2_TM_bact-type"/>
</dbReference>
<name>A0A829Y7P1_9GAMM</name>
<dbReference type="RefSeq" id="WP_161810507.1">
    <property type="nucleotide sequence ID" value="NZ_BLJN01000001.1"/>
</dbReference>
<dbReference type="GO" id="GO:0140359">
    <property type="term" value="F:ABC-type transporter activity"/>
    <property type="evidence" value="ECO:0007669"/>
    <property type="project" value="InterPro"/>
</dbReference>
<proteinExistence type="inferred from homology"/>
<reference evidence="9" key="1">
    <citation type="submission" date="2020-01" db="EMBL/GenBank/DDBJ databases">
        <title>'Steroidobacter agaridevorans' sp. nov., agar-degrading bacteria isolated from rhizosphere soils.</title>
        <authorList>
            <person name="Ikenaga M."/>
            <person name="Kataoka M."/>
            <person name="Murouchi A."/>
            <person name="Katsuragi S."/>
            <person name="Sakai M."/>
        </authorList>
    </citation>
    <scope>NUCLEOTIDE SEQUENCE [LARGE SCALE GENOMIC DNA]</scope>
    <source>
        <strain evidence="9">YU21-B</strain>
    </source>
</reference>
<dbReference type="InterPro" id="IPR013525">
    <property type="entry name" value="ABC2_TM"/>
</dbReference>
<organism evidence="8 9">
    <name type="scientific">Steroidobacter agaridevorans</name>
    <dbReference type="NCBI Taxonomy" id="2695856"/>
    <lineage>
        <taxon>Bacteria</taxon>
        <taxon>Pseudomonadati</taxon>
        <taxon>Pseudomonadota</taxon>
        <taxon>Gammaproteobacteria</taxon>
        <taxon>Steroidobacterales</taxon>
        <taxon>Steroidobacteraceae</taxon>
        <taxon>Steroidobacter</taxon>
    </lineage>
</organism>
<evidence type="ECO:0000313" key="8">
    <source>
        <dbReference type="EMBL" id="GFE78632.1"/>
    </source>
</evidence>
<dbReference type="PROSITE" id="PS51012">
    <property type="entry name" value="ABC_TM2"/>
    <property type="match status" value="1"/>
</dbReference>
<feature type="transmembrane region" description="Helical" evidence="6">
    <location>
        <begin position="157"/>
        <end position="182"/>
    </location>
</feature>
<dbReference type="PIRSF" id="PIRSF006648">
    <property type="entry name" value="DrrB"/>
    <property type="match status" value="1"/>
</dbReference>
<gene>
    <name evidence="8" type="ORF">GCM10011487_06320</name>
</gene>
<feature type="transmembrane region" description="Helical" evidence="6">
    <location>
        <begin position="41"/>
        <end position="64"/>
    </location>
</feature>
<feature type="transmembrane region" description="Helical" evidence="6">
    <location>
        <begin position="76"/>
        <end position="95"/>
    </location>
</feature>
<evidence type="ECO:0000259" key="7">
    <source>
        <dbReference type="PROSITE" id="PS51012"/>
    </source>
</evidence>
<evidence type="ECO:0000313" key="9">
    <source>
        <dbReference type="Proteomes" id="UP000445000"/>
    </source>
</evidence>
<evidence type="ECO:0000256" key="3">
    <source>
        <dbReference type="ARBA" id="ARBA00022692"/>
    </source>
</evidence>
<dbReference type="PANTHER" id="PTHR43332">
    <property type="entry name" value="INNER MEMBRANE TRANSPORT PERMEASE YADH-RELATED"/>
    <property type="match status" value="1"/>
</dbReference>
<keyword evidence="4 6" id="KW-1133">Transmembrane helix</keyword>
<dbReference type="PANTHER" id="PTHR43332:SF2">
    <property type="entry name" value="INNER MEMBRANE TRANSPORT PERMEASE YADH"/>
    <property type="match status" value="1"/>
</dbReference>
<comment type="caution">
    <text evidence="8">The sequence shown here is derived from an EMBL/GenBank/DDBJ whole genome shotgun (WGS) entry which is preliminary data.</text>
</comment>
<keyword evidence="5 6" id="KW-0472">Membrane</keyword>
<dbReference type="EMBL" id="BLJN01000001">
    <property type="protein sequence ID" value="GFE78632.1"/>
    <property type="molecule type" value="Genomic_DNA"/>
</dbReference>
<dbReference type="Proteomes" id="UP000445000">
    <property type="component" value="Unassembled WGS sequence"/>
</dbReference>
<evidence type="ECO:0000256" key="2">
    <source>
        <dbReference type="ARBA" id="ARBA00007783"/>
    </source>
</evidence>
<protein>
    <recommendedName>
        <fullName evidence="6">Transport permease protein</fullName>
    </recommendedName>
</protein>
<sequence length="274" mass="29585">MDKAVESSSLSPSVKEPVLLKTNIVGFNTIVLREFNRIIRIWGQTIVPPAITATLYFVIFGSLIGGRIGDMGGYSYIQYIAPGLIMMSVITNSYGNVVSSFFGAKFGKHIEELLVSPLPGWLIVGGYVMGGITRGLIVGGVVTAITLIFTHLKIYSIGVVISAVLLSSIVFSLAGMINAVFAKNFDQISFIPTFVLTPLTYLGGVFYTIKLLPDWAQGISHANPILYMVNAFRFGFLGVSDVNVGLAYTIMIGAAVVLYVSCVWLLHRGVGTRE</sequence>
<feature type="domain" description="ABC transmembrane type-2" evidence="7">
    <location>
        <begin position="40"/>
        <end position="269"/>
    </location>
</feature>
<dbReference type="PRINTS" id="PR00164">
    <property type="entry name" value="ABC2TRNSPORT"/>
</dbReference>
<accession>A0A829Y7P1</accession>
<feature type="transmembrane region" description="Helical" evidence="6">
    <location>
        <begin position="245"/>
        <end position="266"/>
    </location>
</feature>
<evidence type="ECO:0000256" key="5">
    <source>
        <dbReference type="ARBA" id="ARBA00023136"/>
    </source>
</evidence>
<dbReference type="GO" id="GO:0043190">
    <property type="term" value="C:ATP-binding cassette (ABC) transporter complex"/>
    <property type="evidence" value="ECO:0007669"/>
    <property type="project" value="InterPro"/>
</dbReference>
<dbReference type="NCBIfam" id="NF011648">
    <property type="entry name" value="PRK15066.1"/>
    <property type="match status" value="1"/>
</dbReference>
<keyword evidence="3 6" id="KW-0812">Transmembrane</keyword>
<evidence type="ECO:0000256" key="6">
    <source>
        <dbReference type="RuleBase" id="RU361157"/>
    </source>
</evidence>